<dbReference type="OrthoDB" id="3357408at2759"/>
<dbReference type="GeneID" id="63830393"/>
<evidence type="ECO:0000256" key="1">
    <source>
        <dbReference type="SAM" id="Phobius"/>
    </source>
</evidence>
<evidence type="ECO:0000313" key="2">
    <source>
        <dbReference type="EMBL" id="KZT01082.1"/>
    </source>
</evidence>
<feature type="transmembrane region" description="Helical" evidence="1">
    <location>
        <begin position="12"/>
        <end position="36"/>
    </location>
</feature>
<keyword evidence="1" id="KW-0812">Transmembrane</keyword>
<dbReference type="AlphaFoldDB" id="A0A165BHT0"/>
<organism evidence="2 3">
    <name type="scientific">Laetiporus sulphureus 93-53</name>
    <dbReference type="NCBI Taxonomy" id="1314785"/>
    <lineage>
        <taxon>Eukaryota</taxon>
        <taxon>Fungi</taxon>
        <taxon>Dikarya</taxon>
        <taxon>Basidiomycota</taxon>
        <taxon>Agaricomycotina</taxon>
        <taxon>Agaricomycetes</taxon>
        <taxon>Polyporales</taxon>
        <taxon>Laetiporus</taxon>
    </lineage>
</organism>
<sequence length="120" mass="13796">MVEFSISESFIVSLFVQSVVDGIHIMAFAFNAWTLLDRPLARYRQHTDWLMVVTAAFLFANDLYMNIHAFIINEGPGSATTDLSILSNWTHIIRAMPLPDLDPYWPQRKNDVYLSWSSTI</sequence>
<accession>A0A165BHT0</accession>
<gene>
    <name evidence="2" type="ORF">LAESUDRAFT_764012</name>
</gene>
<protein>
    <submittedName>
        <fullName evidence="2">Uncharacterized protein</fullName>
    </submittedName>
</protein>
<feature type="transmembrane region" description="Helical" evidence="1">
    <location>
        <begin position="48"/>
        <end position="67"/>
    </location>
</feature>
<name>A0A165BHT0_9APHY</name>
<keyword evidence="1" id="KW-1133">Transmembrane helix</keyword>
<dbReference type="InParanoid" id="A0A165BHT0"/>
<dbReference type="Proteomes" id="UP000076871">
    <property type="component" value="Unassembled WGS sequence"/>
</dbReference>
<proteinExistence type="predicted"/>
<dbReference type="EMBL" id="KV427670">
    <property type="protein sequence ID" value="KZT01082.1"/>
    <property type="molecule type" value="Genomic_DNA"/>
</dbReference>
<reference evidence="2 3" key="1">
    <citation type="journal article" date="2016" name="Mol. Biol. Evol.">
        <title>Comparative Genomics of Early-Diverging Mushroom-Forming Fungi Provides Insights into the Origins of Lignocellulose Decay Capabilities.</title>
        <authorList>
            <person name="Nagy L.G."/>
            <person name="Riley R."/>
            <person name="Tritt A."/>
            <person name="Adam C."/>
            <person name="Daum C."/>
            <person name="Floudas D."/>
            <person name="Sun H."/>
            <person name="Yadav J.S."/>
            <person name="Pangilinan J."/>
            <person name="Larsson K.H."/>
            <person name="Matsuura K."/>
            <person name="Barry K."/>
            <person name="Labutti K."/>
            <person name="Kuo R."/>
            <person name="Ohm R.A."/>
            <person name="Bhattacharya S.S."/>
            <person name="Shirouzu T."/>
            <person name="Yoshinaga Y."/>
            <person name="Martin F.M."/>
            <person name="Grigoriev I.V."/>
            <person name="Hibbett D.S."/>
        </authorList>
    </citation>
    <scope>NUCLEOTIDE SEQUENCE [LARGE SCALE GENOMIC DNA]</scope>
    <source>
        <strain evidence="2 3">93-53</strain>
    </source>
</reference>
<evidence type="ECO:0000313" key="3">
    <source>
        <dbReference type="Proteomes" id="UP000076871"/>
    </source>
</evidence>
<keyword evidence="3" id="KW-1185">Reference proteome</keyword>
<dbReference type="RefSeq" id="XP_040758822.1">
    <property type="nucleotide sequence ID" value="XM_040913365.1"/>
</dbReference>
<keyword evidence="1" id="KW-0472">Membrane</keyword>